<keyword evidence="7" id="KW-0732">Signal</keyword>
<dbReference type="Proteomes" id="UP001162891">
    <property type="component" value="Chromosome"/>
</dbReference>
<dbReference type="PROSITE" id="PS51007">
    <property type="entry name" value="CYTC"/>
    <property type="match status" value="1"/>
</dbReference>
<keyword evidence="5 6" id="KW-0408">Iron</keyword>
<evidence type="ECO:0000256" key="6">
    <source>
        <dbReference type="PROSITE-ProRule" id="PRU00433"/>
    </source>
</evidence>
<evidence type="ECO:0000256" key="7">
    <source>
        <dbReference type="SAM" id="SignalP"/>
    </source>
</evidence>
<keyword evidence="1" id="KW-0813">Transport</keyword>
<keyword evidence="4" id="KW-0249">Electron transport</keyword>
<evidence type="ECO:0000256" key="3">
    <source>
        <dbReference type="ARBA" id="ARBA00022723"/>
    </source>
</evidence>
<evidence type="ECO:0000256" key="1">
    <source>
        <dbReference type="ARBA" id="ARBA00022448"/>
    </source>
</evidence>
<name>A0ABN6MZB4_9BACT</name>
<keyword evidence="3 6" id="KW-0479">Metal-binding</keyword>
<proteinExistence type="predicted"/>
<dbReference type="InterPro" id="IPR051811">
    <property type="entry name" value="Cytochrome_c550/c551-like"/>
</dbReference>
<evidence type="ECO:0000313" key="9">
    <source>
        <dbReference type="EMBL" id="BDG06281.1"/>
    </source>
</evidence>
<evidence type="ECO:0000256" key="5">
    <source>
        <dbReference type="ARBA" id="ARBA00023004"/>
    </source>
</evidence>
<dbReference type="Gene3D" id="1.10.760.10">
    <property type="entry name" value="Cytochrome c-like domain"/>
    <property type="match status" value="1"/>
</dbReference>
<dbReference type="Pfam" id="PF13442">
    <property type="entry name" value="Cytochrome_CBB3"/>
    <property type="match status" value="1"/>
</dbReference>
<dbReference type="RefSeq" id="WP_248355729.1">
    <property type="nucleotide sequence ID" value="NZ_AP025591.1"/>
</dbReference>
<evidence type="ECO:0000256" key="4">
    <source>
        <dbReference type="ARBA" id="ARBA00022982"/>
    </source>
</evidence>
<evidence type="ECO:0000256" key="2">
    <source>
        <dbReference type="ARBA" id="ARBA00022617"/>
    </source>
</evidence>
<protein>
    <recommendedName>
        <fullName evidence="8">Cytochrome c domain-containing protein</fullName>
    </recommendedName>
</protein>
<keyword evidence="10" id="KW-1185">Reference proteome</keyword>
<feature type="signal peptide" evidence="7">
    <location>
        <begin position="1"/>
        <end position="19"/>
    </location>
</feature>
<dbReference type="InterPro" id="IPR009056">
    <property type="entry name" value="Cyt_c-like_dom"/>
</dbReference>
<dbReference type="PANTHER" id="PTHR37823">
    <property type="entry name" value="CYTOCHROME C-553-LIKE"/>
    <property type="match status" value="1"/>
</dbReference>
<evidence type="ECO:0000259" key="8">
    <source>
        <dbReference type="PROSITE" id="PS51007"/>
    </source>
</evidence>
<dbReference type="PRINTS" id="PR00605">
    <property type="entry name" value="CYTCHROMECIC"/>
</dbReference>
<organism evidence="9 10">
    <name type="scientific">Anaeromyxobacter oryzae</name>
    <dbReference type="NCBI Taxonomy" id="2918170"/>
    <lineage>
        <taxon>Bacteria</taxon>
        <taxon>Pseudomonadati</taxon>
        <taxon>Myxococcota</taxon>
        <taxon>Myxococcia</taxon>
        <taxon>Myxococcales</taxon>
        <taxon>Cystobacterineae</taxon>
        <taxon>Anaeromyxobacteraceae</taxon>
        <taxon>Anaeromyxobacter</taxon>
    </lineage>
</organism>
<gene>
    <name evidence="9" type="ORF">AMOR_52770</name>
</gene>
<dbReference type="InterPro" id="IPR008168">
    <property type="entry name" value="Cyt_C_IC"/>
</dbReference>
<feature type="chain" id="PRO_5045783479" description="Cytochrome c domain-containing protein" evidence="7">
    <location>
        <begin position="20"/>
        <end position="97"/>
    </location>
</feature>
<feature type="domain" description="Cytochrome c" evidence="8">
    <location>
        <begin position="17"/>
        <end position="96"/>
    </location>
</feature>
<accession>A0ABN6MZB4</accession>
<dbReference type="SUPFAM" id="SSF46626">
    <property type="entry name" value="Cytochrome c"/>
    <property type="match status" value="1"/>
</dbReference>
<reference evidence="10" key="1">
    <citation type="journal article" date="2022" name="Int. J. Syst. Evol. Microbiol.">
        <title>Anaeromyxobacter oryzae sp. nov., Anaeromyxobacter diazotrophicus sp. nov. and Anaeromyxobacter paludicola sp. nov., isolated from paddy soils.</title>
        <authorList>
            <person name="Itoh H."/>
            <person name="Xu Z."/>
            <person name="Mise K."/>
            <person name="Masuda Y."/>
            <person name="Ushijima N."/>
            <person name="Hayakawa C."/>
            <person name="Shiratori Y."/>
            <person name="Senoo K."/>
        </authorList>
    </citation>
    <scope>NUCLEOTIDE SEQUENCE [LARGE SCALE GENOMIC DNA]</scope>
    <source>
        <strain evidence="10">Red232</strain>
    </source>
</reference>
<keyword evidence="2 6" id="KW-0349">Heme</keyword>
<dbReference type="InterPro" id="IPR036909">
    <property type="entry name" value="Cyt_c-like_dom_sf"/>
</dbReference>
<evidence type="ECO:0000313" key="10">
    <source>
        <dbReference type="Proteomes" id="UP001162891"/>
    </source>
</evidence>
<sequence>MKRLALALALLATAAVARADEAPALFSQKCAVCHGKDGKGTPAGQKMGAKDLTALKLSHEDLVKDISNGQGKMPAFKGKLTDAQIESLAKYVKGGLK</sequence>
<dbReference type="EMBL" id="AP025591">
    <property type="protein sequence ID" value="BDG06281.1"/>
    <property type="molecule type" value="Genomic_DNA"/>
</dbReference>